<name>A0ABP9LL75_9GAMM</name>
<keyword evidence="5" id="KW-1185">Reference proteome</keyword>
<feature type="compositionally biased region" description="Pro residues" evidence="1">
    <location>
        <begin position="115"/>
        <end position="125"/>
    </location>
</feature>
<dbReference type="InterPro" id="IPR032389">
    <property type="entry name" value="GspB_C"/>
</dbReference>
<protein>
    <recommendedName>
        <fullName evidence="3">Type II secretion system protein GspB C-terminal domain-containing protein</fullName>
    </recommendedName>
</protein>
<evidence type="ECO:0000256" key="1">
    <source>
        <dbReference type="SAM" id="MobiDB-lite"/>
    </source>
</evidence>
<keyword evidence="2" id="KW-0812">Transmembrane</keyword>
<feature type="region of interest" description="Disordered" evidence="1">
    <location>
        <begin position="114"/>
        <end position="165"/>
    </location>
</feature>
<gene>
    <name evidence="4" type="ORF">GCM10025759_29890</name>
</gene>
<feature type="transmembrane region" description="Helical" evidence="2">
    <location>
        <begin position="42"/>
        <end position="60"/>
    </location>
</feature>
<evidence type="ECO:0000256" key="2">
    <source>
        <dbReference type="SAM" id="Phobius"/>
    </source>
</evidence>
<evidence type="ECO:0000259" key="3">
    <source>
        <dbReference type="Pfam" id="PF16537"/>
    </source>
</evidence>
<comment type="caution">
    <text evidence="4">The sequence shown here is derived from an EMBL/GenBank/DDBJ whole genome shotgun (WGS) entry which is preliminary data.</text>
</comment>
<dbReference type="Pfam" id="PF16537">
    <property type="entry name" value="T2SSB"/>
    <property type="match status" value="1"/>
</dbReference>
<feature type="compositionally biased region" description="Pro residues" evidence="1">
    <location>
        <begin position="133"/>
        <end position="159"/>
    </location>
</feature>
<feature type="domain" description="Type II secretion system protein GspB C-terminal" evidence="3">
    <location>
        <begin position="182"/>
        <end position="239"/>
    </location>
</feature>
<accession>A0ABP9LL75</accession>
<evidence type="ECO:0000313" key="5">
    <source>
        <dbReference type="Proteomes" id="UP001501083"/>
    </source>
</evidence>
<dbReference type="RefSeq" id="WP_158982239.1">
    <property type="nucleotide sequence ID" value="NZ_BAABKY010000004.1"/>
</dbReference>
<keyword evidence="2" id="KW-1133">Transmembrane helix</keyword>
<sequence length="241" mass="24784">MSLILDALRKSEAERRRGQVPDLHAELPPISQVAPPRRRLAHAWWIAGALLLAAAGVLVASRWPAGMPIAATPPAPAATPADTIASSGPPPAQVPVEPPLIQTPPEAVAIVTGPPVRPAPPPTSPTSPAVAPAAPPAPEPIDTMPIPPPTVASAPPPPASASDATAPPLRVADLSAGEREQLPPLKISMHMWGPTPEQRFAIIDGTRVGQGDRVGAAVVAEIAADGVILDWQGRRIALPVR</sequence>
<keyword evidence="2" id="KW-0472">Membrane</keyword>
<dbReference type="Proteomes" id="UP001501083">
    <property type="component" value="Unassembled WGS sequence"/>
</dbReference>
<organism evidence="4 5">
    <name type="scientific">Lysobacter panacisoli</name>
    <dbReference type="NCBI Taxonomy" id="1255263"/>
    <lineage>
        <taxon>Bacteria</taxon>
        <taxon>Pseudomonadati</taxon>
        <taxon>Pseudomonadota</taxon>
        <taxon>Gammaproteobacteria</taxon>
        <taxon>Lysobacterales</taxon>
        <taxon>Lysobacteraceae</taxon>
        <taxon>Lysobacter</taxon>
    </lineage>
</organism>
<evidence type="ECO:0000313" key="4">
    <source>
        <dbReference type="EMBL" id="GAA5080559.1"/>
    </source>
</evidence>
<reference evidence="5" key="1">
    <citation type="journal article" date="2019" name="Int. J. Syst. Evol. Microbiol.">
        <title>The Global Catalogue of Microorganisms (GCM) 10K type strain sequencing project: providing services to taxonomists for standard genome sequencing and annotation.</title>
        <authorList>
            <consortium name="The Broad Institute Genomics Platform"/>
            <consortium name="The Broad Institute Genome Sequencing Center for Infectious Disease"/>
            <person name="Wu L."/>
            <person name="Ma J."/>
        </authorList>
    </citation>
    <scope>NUCLEOTIDE SEQUENCE [LARGE SCALE GENOMIC DNA]</scope>
    <source>
        <strain evidence="5">JCM 19212</strain>
    </source>
</reference>
<proteinExistence type="predicted"/>
<dbReference type="EMBL" id="BAABKY010000004">
    <property type="protein sequence ID" value="GAA5080559.1"/>
    <property type="molecule type" value="Genomic_DNA"/>
</dbReference>